<evidence type="ECO:0000313" key="2">
    <source>
        <dbReference type="Proteomes" id="UP001344888"/>
    </source>
</evidence>
<evidence type="ECO:0000313" key="1">
    <source>
        <dbReference type="EMBL" id="MEC1179639.1"/>
    </source>
</evidence>
<reference evidence="1 2" key="1">
    <citation type="submission" date="2023-03" db="EMBL/GenBank/DDBJ databases">
        <title>Bacillus Genome Sequencing.</title>
        <authorList>
            <person name="Dunlap C."/>
        </authorList>
    </citation>
    <scope>NUCLEOTIDE SEQUENCE [LARGE SCALE GENOMIC DNA]</scope>
    <source>
        <strain evidence="1 2">B-59205</strain>
    </source>
</reference>
<dbReference type="EMBL" id="JARSFG010000019">
    <property type="protein sequence ID" value="MEC1179639.1"/>
    <property type="molecule type" value="Genomic_DNA"/>
</dbReference>
<accession>A0AAW9NUT2</accession>
<dbReference type="Proteomes" id="UP001344888">
    <property type="component" value="Unassembled WGS sequence"/>
</dbReference>
<name>A0AAW9NUT2_9BACL</name>
<keyword evidence="2" id="KW-1185">Reference proteome</keyword>
<dbReference type="RefSeq" id="WP_326124123.1">
    <property type="nucleotide sequence ID" value="NZ_JARSFG010000019.1"/>
</dbReference>
<dbReference type="AlphaFoldDB" id="A0AAW9NUT2"/>
<gene>
    <name evidence="1" type="ORF">P9B03_14155</name>
</gene>
<proteinExistence type="predicted"/>
<comment type="caution">
    <text evidence="1">The sequence shown here is derived from an EMBL/GenBank/DDBJ whole genome shotgun (WGS) entry which is preliminary data.</text>
</comment>
<protein>
    <submittedName>
        <fullName evidence="1">Uncharacterized protein</fullName>
    </submittedName>
</protein>
<organism evidence="1 2">
    <name type="scientific">Metasolibacillus meyeri</name>
    <dbReference type="NCBI Taxonomy" id="1071052"/>
    <lineage>
        <taxon>Bacteria</taxon>
        <taxon>Bacillati</taxon>
        <taxon>Bacillota</taxon>
        <taxon>Bacilli</taxon>
        <taxon>Bacillales</taxon>
        <taxon>Caryophanaceae</taxon>
        <taxon>Metasolibacillus</taxon>
    </lineage>
</organism>
<sequence>MRNFLKVFFLLFMITLIILFTNVKSQELLVEDHPTITIQKANTLKNLSDIPY</sequence>